<proteinExistence type="predicted"/>
<protein>
    <submittedName>
        <fullName evidence="1">Uncharacterized protein</fullName>
    </submittedName>
</protein>
<organism evidence="1 2">
    <name type="scientific">Kipferlia bialata</name>
    <dbReference type="NCBI Taxonomy" id="797122"/>
    <lineage>
        <taxon>Eukaryota</taxon>
        <taxon>Metamonada</taxon>
        <taxon>Carpediemonas-like organisms</taxon>
        <taxon>Kipferlia</taxon>
    </lineage>
</organism>
<accession>A0A9K3GQ75</accession>
<reference evidence="1 2" key="1">
    <citation type="journal article" date="2018" name="PLoS ONE">
        <title>The draft genome of Kipferlia bialata reveals reductive genome evolution in fornicate parasites.</title>
        <authorList>
            <person name="Tanifuji G."/>
            <person name="Takabayashi S."/>
            <person name="Kume K."/>
            <person name="Takagi M."/>
            <person name="Nakayama T."/>
            <person name="Kamikawa R."/>
            <person name="Inagaki Y."/>
            <person name="Hashimoto T."/>
        </authorList>
    </citation>
    <scope>NUCLEOTIDE SEQUENCE [LARGE SCALE GENOMIC DNA]</scope>
    <source>
        <strain evidence="1">NY0173</strain>
    </source>
</reference>
<name>A0A9K3GQ75_9EUKA</name>
<dbReference type="AlphaFoldDB" id="A0A9K3GQ75"/>
<feature type="non-terminal residue" evidence="1">
    <location>
        <position position="90"/>
    </location>
</feature>
<evidence type="ECO:0000313" key="1">
    <source>
        <dbReference type="EMBL" id="GIQ91332.1"/>
    </source>
</evidence>
<evidence type="ECO:0000313" key="2">
    <source>
        <dbReference type="Proteomes" id="UP000265618"/>
    </source>
</evidence>
<keyword evidence="2" id="KW-1185">Reference proteome</keyword>
<sequence>MPFITPYKPAFADISTHVQSLPDIPLLTHPEVGQGLDTLLSFHRTLVGSTPEAETPYDNSVCIGLPCMPKGLPKDVRKALPKTVVKALHK</sequence>
<dbReference type="EMBL" id="BDIP01007527">
    <property type="protein sequence ID" value="GIQ91332.1"/>
    <property type="molecule type" value="Genomic_DNA"/>
</dbReference>
<dbReference type="Proteomes" id="UP000265618">
    <property type="component" value="Unassembled WGS sequence"/>
</dbReference>
<comment type="caution">
    <text evidence="1">The sequence shown here is derived from an EMBL/GenBank/DDBJ whole genome shotgun (WGS) entry which is preliminary data.</text>
</comment>
<gene>
    <name evidence="1" type="ORF">KIPB_014533</name>
</gene>